<gene>
    <name evidence="1" type="ORF">UFOPK2275_00258</name>
    <name evidence="2" type="ORF">UFOPK2816_00823</name>
</gene>
<name>A0A6J6L4B4_9ZZZZ</name>
<dbReference type="EMBL" id="CAEZWQ010000014">
    <property type="protein sequence ID" value="CAB4656651.1"/>
    <property type="molecule type" value="Genomic_DNA"/>
</dbReference>
<reference evidence="1" key="1">
    <citation type="submission" date="2020-05" db="EMBL/GenBank/DDBJ databases">
        <authorList>
            <person name="Chiriac C."/>
            <person name="Salcher M."/>
            <person name="Ghai R."/>
            <person name="Kavagutti S V."/>
        </authorList>
    </citation>
    <scope>NUCLEOTIDE SEQUENCE</scope>
</reference>
<proteinExistence type="predicted"/>
<evidence type="ECO:0000313" key="2">
    <source>
        <dbReference type="EMBL" id="CAB4751026.1"/>
    </source>
</evidence>
<protein>
    <submittedName>
        <fullName evidence="1">Unannotated protein</fullName>
    </submittedName>
</protein>
<dbReference type="EMBL" id="CAEZZB010000110">
    <property type="protein sequence ID" value="CAB4751026.1"/>
    <property type="molecule type" value="Genomic_DNA"/>
</dbReference>
<sequence length="90" mass="9433">MLTISIDSGDRADQAITMTGLVLDRGRNSAVKFAAVTSKPGIAALGAALGLPSELKSTACAKFGGLPTWKSYWATTSIPESRLYGRISLM</sequence>
<organism evidence="1">
    <name type="scientific">freshwater metagenome</name>
    <dbReference type="NCBI Taxonomy" id="449393"/>
    <lineage>
        <taxon>unclassified sequences</taxon>
        <taxon>metagenomes</taxon>
        <taxon>ecological metagenomes</taxon>
    </lineage>
</organism>
<evidence type="ECO:0000313" key="1">
    <source>
        <dbReference type="EMBL" id="CAB4656651.1"/>
    </source>
</evidence>
<dbReference type="AlphaFoldDB" id="A0A6J6L4B4"/>
<accession>A0A6J6L4B4</accession>